<dbReference type="InterPro" id="IPR003593">
    <property type="entry name" value="AAA+_ATPase"/>
</dbReference>
<name>A0AAJ6B944_9PSED</name>
<keyword evidence="2" id="KW-0813">Transport</keyword>
<dbReference type="InterPro" id="IPR011527">
    <property type="entry name" value="ABC1_TM_dom"/>
</dbReference>
<keyword evidence="3" id="KW-1003">Cell membrane</keyword>
<protein>
    <submittedName>
        <fullName evidence="12">ABC transporter ATP-binding protein</fullName>
    </submittedName>
</protein>
<gene>
    <name evidence="12" type="ORF">P0Y58_19160</name>
</gene>
<dbReference type="Gene3D" id="1.20.1560.10">
    <property type="entry name" value="ABC transporter type 1, transmembrane domain"/>
    <property type="match status" value="1"/>
</dbReference>
<evidence type="ECO:0000256" key="8">
    <source>
        <dbReference type="ARBA" id="ARBA00023136"/>
    </source>
</evidence>
<dbReference type="AlphaFoldDB" id="A0AAJ6B944"/>
<dbReference type="InterPro" id="IPR017871">
    <property type="entry name" value="ABC_transporter-like_CS"/>
</dbReference>
<dbReference type="InterPro" id="IPR027417">
    <property type="entry name" value="P-loop_NTPase"/>
</dbReference>
<evidence type="ECO:0000313" key="12">
    <source>
        <dbReference type="EMBL" id="WEK29015.1"/>
    </source>
</evidence>
<dbReference type="SMART" id="SM00382">
    <property type="entry name" value="AAA"/>
    <property type="match status" value="1"/>
</dbReference>
<keyword evidence="6 12" id="KW-0067">ATP-binding</keyword>
<dbReference type="FunFam" id="3.40.50.300:FF:000221">
    <property type="entry name" value="Multidrug ABC transporter ATP-binding protein"/>
    <property type="match status" value="1"/>
</dbReference>
<evidence type="ECO:0000256" key="6">
    <source>
        <dbReference type="ARBA" id="ARBA00022840"/>
    </source>
</evidence>
<dbReference type="GO" id="GO:0005886">
    <property type="term" value="C:plasma membrane"/>
    <property type="evidence" value="ECO:0007669"/>
    <property type="project" value="UniProtKB-SubCell"/>
</dbReference>
<evidence type="ECO:0000256" key="1">
    <source>
        <dbReference type="ARBA" id="ARBA00004651"/>
    </source>
</evidence>
<evidence type="ECO:0000256" key="4">
    <source>
        <dbReference type="ARBA" id="ARBA00022692"/>
    </source>
</evidence>
<feature type="transmembrane region" description="Helical" evidence="9">
    <location>
        <begin position="130"/>
        <end position="149"/>
    </location>
</feature>
<feature type="transmembrane region" description="Helical" evidence="9">
    <location>
        <begin position="155"/>
        <end position="174"/>
    </location>
</feature>
<evidence type="ECO:0000256" key="5">
    <source>
        <dbReference type="ARBA" id="ARBA00022741"/>
    </source>
</evidence>
<dbReference type="GO" id="GO:0034040">
    <property type="term" value="F:ATPase-coupled lipid transmembrane transporter activity"/>
    <property type="evidence" value="ECO:0007669"/>
    <property type="project" value="TreeGrafter"/>
</dbReference>
<feature type="transmembrane region" description="Helical" evidence="9">
    <location>
        <begin position="49"/>
        <end position="69"/>
    </location>
</feature>
<dbReference type="GO" id="GO:0016887">
    <property type="term" value="F:ATP hydrolysis activity"/>
    <property type="evidence" value="ECO:0007669"/>
    <property type="project" value="InterPro"/>
</dbReference>
<dbReference type="InterPro" id="IPR039421">
    <property type="entry name" value="Type_1_exporter"/>
</dbReference>
<proteinExistence type="predicted"/>
<keyword evidence="8 9" id="KW-0472">Membrane</keyword>
<dbReference type="PROSITE" id="PS00211">
    <property type="entry name" value="ABC_TRANSPORTER_1"/>
    <property type="match status" value="1"/>
</dbReference>
<feature type="transmembrane region" description="Helical" evidence="9">
    <location>
        <begin position="20"/>
        <end position="43"/>
    </location>
</feature>
<evidence type="ECO:0000259" key="10">
    <source>
        <dbReference type="PROSITE" id="PS50893"/>
    </source>
</evidence>
<dbReference type="GO" id="GO:0005524">
    <property type="term" value="F:ATP binding"/>
    <property type="evidence" value="ECO:0007669"/>
    <property type="project" value="UniProtKB-KW"/>
</dbReference>
<evidence type="ECO:0000259" key="11">
    <source>
        <dbReference type="PROSITE" id="PS50929"/>
    </source>
</evidence>
<sequence>MLKTFVRLLGESAPAWRRYLLMTVLYGVFSGLTISTLAPIMLHLLNNELRATCAWLAVLAAGMLLCWAWRRRVEQAGITLAVAVLQGGRQHIGAHVAQLPLGWFTPDNTARLGHVITQGTMAVAQLPAHVLTPLISGCITPLVLLLALFTLHPPLGLIALLALPALAAVLLFSARLGRHADQAFQQHFAAASQRMVEFAQAQSVLRAFNGAGGGTRLLAQSLEQQRNSGMGLIIRASLSALLNSWAVQTTFAALLVAAGLWFGDHAGGQVQDAVAVIVALALVCRFIDPLLDVASHVEILRGAHGHLQEIERILAARPLPEPASPQRPVDGAIDLQAVSMRYSSAGPEVLKNVNLHIPAGSMTAIIGASGSGKTSLMRLIARFFDTTEGSVCIGGVDVRQMARASLTDTVSQVLQDTWLFQGSIADNIRIGKPEASDAEVLQAAQMAGLAHTVERLPGGLDNPVGEGGARLSGGERQRVTIARALIRQAPVLLVDEATAALDAENQAVIAQTLHSLRGRCTLVVIAHQLSTVAMADHIVVLEAGQVVEQGAPATLRANGGRYARMLEQRRAANGWRIGASMAEHD</sequence>
<keyword evidence="4 9" id="KW-0812">Transmembrane</keyword>
<evidence type="ECO:0000256" key="3">
    <source>
        <dbReference type="ARBA" id="ARBA00022475"/>
    </source>
</evidence>
<dbReference type="GO" id="GO:0140359">
    <property type="term" value="F:ABC-type transporter activity"/>
    <property type="evidence" value="ECO:0007669"/>
    <property type="project" value="InterPro"/>
</dbReference>
<dbReference type="EMBL" id="CP119325">
    <property type="protein sequence ID" value="WEK29015.1"/>
    <property type="molecule type" value="Genomic_DNA"/>
</dbReference>
<keyword evidence="5" id="KW-0547">Nucleotide-binding</keyword>
<evidence type="ECO:0000313" key="13">
    <source>
        <dbReference type="Proteomes" id="UP001216329"/>
    </source>
</evidence>
<dbReference type="Gene3D" id="3.40.50.300">
    <property type="entry name" value="P-loop containing nucleotide triphosphate hydrolases"/>
    <property type="match status" value="1"/>
</dbReference>
<dbReference type="PANTHER" id="PTHR24221">
    <property type="entry name" value="ATP-BINDING CASSETTE SUB-FAMILY B"/>
    <property type="match status" value="1"/>
</dbReference>
<organism evidence="12 13">
    <name type="scientific">Candidatus Pseudomonas phytovorans</name>
    <dbReference type="NCBI Taxonomy" id="3121377"/>
    <lineage>
        <taxon>Bacteria</taxon>
        <taxon>Pseudomonadati</taxon>
        <taxon>Pseudomonadota</taxon>
        <taxon>Gammaproteobacteria</taxon>
        <taxon>Pseudomonadales</taxon>
        <taxon>Pseudomonadaceae</taxon>
        <taxon>Pseudomonas</taxon>
    </lineage>
</organism>
<dbReference type="Proteomes" id="UP001216329">
    <property type="component" value="Chromosome"/>
</dbReference>
<feature type="domain" description="ABC transporter" evidence="10">
    <location>
        <begin position="335"/>
        <end position="568"/>
    </location>
</feature>
<feature type="domain" description="ABC transmembrane type-1" evidence="11">
    <location>
        <begin position="20"/>
        <end position="302"/>
    </location>
</feature>
<dbReference type="PROSITE" id="PS50893">
    <property type="entry name" value="ABC_TRANSPORTER_2"/>
    <property type="match status" value="1"/>
</dbReference>
<dbReference type="InterPro" id="IPR036640">
    <property type="entry name" value="ABC1_TM_sf"/>
</dbReference>
<dbReference type="Pfam" id="PF00005">
    <property type="entry name" value="ABC_tran"/>
    <property type="match status" value="1"/>
</dbReference>
<dbReference type="PANTHER" id="PTHR24221:SF654">
    <property type="entry name" value="ATP-BINDING CASSETTE SUB-FAMILY B MEMBER 6"/>
    <property type="match status" value="1"/>
</dbReference>
<dbReference type="SUPFAM" id="SSF52540">
    <property type="entry name" value="P-loop containing nucleoside triphosphate hydrolases"/>
    <property type="match status" value="1"/>
</dbReference>
<evidence type="ECO:0000256" key="7">
    <source>
        <dbReference type="ARBA" id="ARBA00022989"/>
    </source>
</evidence>
<evidence type="ECO:0000256" key="9">
    <source>
        <dbReference type="SAM" id="Phobius"/>
    </source>
</evidence>
<keyword evidence="7 9" id="KW-1133">Transmembrane helix</keyword>
<dbReference type="PROSITE" id="PS50929">
    <property type="entry name" value="ABC_TM1F"/>
    <property type="match status" value="1"/>
</dbReference>
<evidence type="ECO:0000256" key="2">
    <source>
        <dbReference type="ARBA" id="ARBA00022448"/>
    </source>
</evidence>
<accession>A0AAJ6B944</accession>
<feature type="transmembrane region" description="Helical" evidence="9">
    <location>
        <begin position="240"/>
        <end position="261"/>
    </location>
</feature>
<reference evidence="12" key="1">
    <citation type="submission" date="2023-03" db="EMBL/GenBank/DDBJ databases">
        <title>Andean soil-derived lignocellulolytic bacterial consortium as a source of novel taxa and putative plastic-active enzymes.</title>
        <authorList>
            <person name="Diaz-Garcia L."/>
            <person name="Chuvochina M."/>
            <person name="Feuerriegel G."/>
            <person name="Bunk B."/>
            <person name="Sproer C."/>
            <person name="Streit W.R."/>
            <person name="Rodriguez L.M."/>
            <person name="Overmann J."/>
            <person name="Jimenez D.J."/>
        </authorList>
    </citation>
    <scope>NUCLEOTIDE SEQUENCE</scope>
    <source>
        <strain evidence="12">MAG 876</strain>
    </source>
</reference>
<dbReference type="InterPro" id="IPR003439">
    <property type="entry name" value="ABC_transporter-like_ATP-bd"/>
</dbReference>
<comment type="subcellular location">
    <subcellularLocation>
        <location evidence="1">Cell membrane</location>
        <topology evidence="1">Multi-pass membrane protein</topology>
    </subcellularLocation>
</comment>
<dbReference type="SUPFAM" id="SSF90123">
    <property type="entry name" value="ABC transporter transmembrane region"/>
    <property type="match status" value="1"/>
</dbReference>
<dbReference type="Pfam" id="PF00664">
    <property type="entry name" value="ABC_membrane"/>
    <property type="match status" value="1"/>
</dbReference>